<keyword evidence="1" id="KW-0812">Transmembrane</keyword>
<dbReference type="RefSeq" id="WP_341981213.1">
    <property type="nucleotide sequence ID" value="NZ_JBBYAF010000007.1"/>
</dbReference>
<accession>A0ABU9K6I9</accession>
<protein>
    <submittedName>
        <fullName evidence="2">DUF3953 domain-containing protein</fullName>
    </submittedName>
</protein>
<comment type="caution">
    <text evidence="2">The sequence shown here is derived from an EMBL/GenBank/DDBJ whole genome shotgun (WGS) entry which is preliminary data.</text>
</comment>
<keyword evidence="1" id="KW-1133">Transmembrane helix</keyword>
<dbReference type="Pfam" id="PF13129">
    <property type="entry name" value="DUF3953"/>
    <property type="match status" value="1"/>
</dbReference>
<name>A0ABU9K6I9_9BACI</name>
<dbReference type="EMBL" id="JBBYAF010000007">
    <property type="protein sequence ID" value="MEL3971680.1"/>
    <property type="molecule type" value="Genomic_DNA"/>
</dbReference>
<keyword evidence="3" id="KW-1185">Reference proteome</keyword>
<evidence type="ECO:0000256" key="1">
    <source>
        <dbReference type="SAM" id="Phobius"/>
    </source>
</evidence>
<feature type="transmembrane region" description="Helical" evidence="1">
    <location>
        <begin position="28"/>
        <end position="46"/>
    </location>
</feature>
<keyword evidence="1" id="KW-0472">Membrane</keyword>
<proteinExistence type="predicted"/>
<gene>
    <name evidence="2" type="ORF">AAEO50_05240</name>
</gene>
<dbReference type="Proteomes" id="UP001389717">
    <property type="component" value="Unassembled WGS sequence"/>
</dbReference>
<feature type="transmembrane region" description="Helical" evidence="1">
    <location>
        <begin position="53"/>
        <end position="72"/>
    </location>
</feature>
<evidence type="ECO:0000313" key="2">
    <source>
        <dbReference type="EMBL" id="MEL3971680.1"/>
    </source>
</evidence>
<reference evidence="2 3" key="1">
    <citation type="submission" date="2024-04" db="EMBL/GenBank/DDBJ databases">
        <title>Bacillus oryzaecorticis sp. nov., a moderately halophilic bacterium isolated from rice husks.</title>
        <authorList>
            <person name="Zhu H.-S."/>
        </authorList>
    </citation>
    <scope>NUCLEOTIDE SEQUENCE [LARGE SCALE GENOMIC DNA]</scope>
    <source>
        <strain evidence="2 3">ZC255</strain>
    </source>
</reference>
<dbReference type="InterPro" id="IPR025018">
    <property type="entry name" value="DUF3953"/>
</dbReference>
<sequence>MLKILRITIASIALIMASYSLITDNFWLQPYTLFLLGMMLLIMGLEEFQKGKIVYGYLSVGVSLFLMVVLFFI</sequence>
<evidence type="ECO:0000313" key="3">
    <source>
        <dbReference type="Proteomes" id="UP001389717"/>
    </source>
</evidence>
<organism evidence="2 3">
    <name type="scientific">Rossellomorea oryzaecorticis</name>
    <dbReference type="NCBI Taxonomy" id="1396505"/>
    <lineage>
        <taxon>Bacteria</taxon>
        <taxon>Bacillati</taxon>
        <taxon>Bacillota</taxon>
        <taxon>Bacilli</taxon>
        <taxon>Bacillales</taxon>
        <taxon>Bacillaceae</taxon>
        <taxon>Rossellomorea</taxon>
    </lineage>
</organism>